<evidence type="ECO:0000313" key="4">
    <source>
        <dbReference type="Proteomes" id="UP000694001"/>
    </source>
</evidence>
<dbReference type="EMBL" id="CP076448">
    <property type="protein sequence ID" value="QXM25715.1"/>
    <property type="molecule type" value="Genomic_DNA"/>
</dbReference>
<reference evidence="3" key="1">
    <citation type="submission" date="2021-06" db="EMBL/GenBank/DDBJ databases">
        <title>Elioraea tepida, sp. nov., a moderately thermophilic aerobic anoxygenic phototrophic bacterium isolated from an alkaline siliceous hot spring mat community in Yellowstone National Park, WY, USA.</title>
        <authorList>
            <person name="Saini M.K."/>
            <person name="Yoshida S."/>
            <person name="Sebastian A."/>
            <person name="Hirose S."/>
            <person name="Hara E."/>
            <person name="Tamaki H."/>
            <person name="Soulier N.T."/>
            <person name="Albert I."/>
            <person name="Hanada S."/>
            <person name="Bryant D.A."/>
            <person name="Tank M."/>
        </authorList>
    </citation>
    <scope>NUCLEOTIDE SEQUENCE</scope>
    <source>
        <strain evidence="3">MS-P2</strain>
    </source>
</reference>
<protein>
    <recommendedName>
        <fullName evidence="2">Ribonucleotide reductase large subunit C-terminal domain-containing protein</fullName>
    </recommendedName>
</protein>
<evidence type="ECO:0000256" key="1">
    <source>
        <dbReference type="SAM" id="MobiDB-lite"/>
    </source>
</evidence>
<feature type="compositionally biased region" description="Low complexity" evidence="1">
    <location>
        <begin position="466"/>
        <end position="477"/>
    </location>
</feature>
<organism evidence="3 4">
    <name type="scientific">Elioraea tepida</name>
    <dbReference type="NCBI Taxonomy" id="2843330"/>
    <lineage>
        <taxon>Bacteria</taxon>
        <taxon>Pseudomonadati</taxon>
        <taxon>Pseudomonadota</taxon>
        <taxon>Alphaproteobacteria</taxon>
        <taxon>Acetobacterales</taxon>
        <taxon>Elioraeaceae</taxon>
        <taxon>Elioraea</taxon>
    </lineage>
</organism>
<proteinExistence type="predicted"/>
<dbReference type="RefSeq" id="WP_218286767.1">
    <property type="nucleotide sequence ID" value="NZ_CP076448.1"/>
</dbReference>
<dbReference type="AlphaFoldDB" id="A0A975U3J6"/>
<dbReference type="KEGG" id="elio:KO353_05785"/>
<feature type="region of interest" description="Disordered" evidence="1">
    <location>
        <begin position="457"/>
        <end position="477"/>
    </location>
</feature>
<dbReference type="Proteomes" id="UP000694001">
    <property type="component" value="Chromosome"/>
</dbReference>
<evidence type="ECO:0000259" key="2">
    <source>
        <dbReference type="Pfam" id="PF02867"/>
    </source>
</evidence>
<accession>A0A975U3J6</accession>
<dbReference type="InterPro" id="IPR000788">
    <property type="entry name" value="RNR_lg_C"/>
</dbReference>
<feature type="domain" description="Ribonucleotide reductase large subunit C-terminal" evidence="2">
    <location>
        <begin position="172"/>
        <end position="283"/>
    </location>
</feature>
<keyword evidence="4" id="KW-1185">Reference proteome</keyword>
<name>A0A975U3J6_9PROT</name>
<evidence type="ECO:0000313" key="3">
    <source>
        <dbReference type="EMBL" id="QXM25715.1"/>
    </source>
</evidence>
<gene>
    <name evidence="3" type="ORF">KO353_05785</name>
</gene>
<sequence>MARPGGPSGRQSGHHAELWAGFAWTRHEVAVEDAAEDGAQRTMFPRIVSLPAAYGHAGAEAFVSLAPGAATLADAVEPLLRSWRRAGLARGVLPGPEEAEGLLDALRLQLATARGAPDAALWHGVRGAEPRWVIDLAAFVEPSQDVATAALARAVAQAMTALELAGPHGPARAVAVVPVNLAAALMAAGLPYAEPEGRATAAAILGLVLGTAVEASASLARRLSPCPAWVERRGSVLAALESLFDRIPPGAPAPLAAEAAAALDRGLAAARRHGLRQLGLVALGGPGPVERLLGADSVGAEPVPSLVRHEEGEARRLIRSLIRPAQRAIAALGLPPGEERAAVAAIAGHGTLAGAPQQALEALVAAGIDPVALDRHLAGSVSLAHAVALADPDSPFPEGPIFDALERHAIGTGLAEDAPHLPDAVRKALATGASPAARAAMAQAVAPFLGLGLADSTRTARRRPARAPAPQKLAAAS</sequence>
<dbReference type="Pfam" id="PF02867">
    <property type="entry name" value="Ribonuc_red_lgC"/>
    <property type="match status" value="1"/>
</dbReference>